<keyword evidence="2" id="KW-1185">Reference proteome</keyword>
<sequence>MTKTESGNMFSHIPPYMPAELFETLAKKGTVRIERILSHGQATPEGEWYDQDRDEWVLLLAGSAGLLFDADPEPHRLTAGDYLMIPARRRHRVAWTAPNETTIWLAVHIGG</sequence>
<organism evidence="1 2">
    <name type="scientific">Oryzomonas japonica</name>
    <dbReference type="NCBI Taxonomy" id="2603858"/>
    <lineage>
        <taxon>Bacteria</taxon>
        <taxon>Pseudomonadati</taxon>
        <taxon>Thermodesulfobacteriota</taxon>
        <taxon>Desulfuromonadia</taxon>
        <taxon>Geobacterales</taxon>
        <taxon>Geobacteraceae</taxon>
        <taxon>Oryzomonas</taxon>
    </lineage>
</organism>
<dbReference type="Proteomes" id="UP000420562">
    <property type="component" value="Unassembled WGS sequence"/>
</dbReference>
<dbReference type="Gene3D" id="2.60.120.10">
    <property type="entry name" value="Jelly Rolls"/>
    <property type="match status" value="1"/>
</dbReference>
<dbReference type="RefSeq" id="WP_151129639.1">
    <property type="nucleotide sequence ID" value="NZ_VZQZ01000012.1"/>
</dbReference>
<evidence type="ECO:0000313" key="1">
    <source>
        <dbReference type="EMBL" id="KAB0663704.1"/>
    </source>
</evidence>
<dbReference type="AlphaFoldDB" id="A0A7J4ZM32"/>
<dbReference type="CDD" id="cd06981">
    <property type="entry name" value="cupin_reut_a1446"/>
    <property type="match status" value="1"/>
</dbReference>
<accession>A0A7J4ZM32</accession>
<evidence type="ECO:0000313" key="2">
    <source>
        <dbReference type="Proteomes" id="UP000420562"/>
    </source>
</evidence>
<gene>
    <name evidence="1" type="ORF">F6V25_16140</name>
</gene>
<dbReference type="SUPFAM" id="SSF51182">
    <property type="entry name" value="RmlC-like cupins"/>
    <property type="match status" value="1"/>
</dbReference>
<proteinExistence type="predicted"/>
<name>A0A7J4ZM32_9BACT</name>
<comment type="caution">
    <text evidence="1">The sequence shown here is derived from an EMBL/GenBank/DDBJ whole genome shotgun (WGS) entry which is preliminary data.</text>
</comment>
<dbReference type="EMBL" id="VZQZ01000012">
    <property type="protein sequence ID" value="KAB0663704.1"/>
    <property type="molecule type" value="Genomic_DNA"/>
</dbReference>
<reference evidence="1 2" key="1">
    <citation type="submission" date="2019-09" db="EMBL/GenBank/DDBJ databases">
        <title>Geobacter sp. Red96, a novel strain isolated from paddy soil.</title>
        <authorList>
            <person name="Xu Z."/>
            <person name="Masuda Y."/>
            <person name="Itoh H."/>
            <person name="Senoo K."/>
        </authorList>
    </citation>
    <scope>NUCLEOTIDE SEQUENCE [LARGE SCALE GENOMIC DNA]</scope>
    <source>
        <strain evidence="1 2">Red96</strain>
    </source>
</reference>
<protein>
    <submittedName>
        <fullName evidence="1">Cupin domain-containing protein</fullName>
    </submittedName>
</protein>
<dbReference type="InterPro" id="IPR011051">
    <property type="entry name" value="RmlC_Cupin_sf"/>
</dbReference>
<dbReference type="InterPro" id="IPR014710">
    <property type="entry name" value="RmlC-like_jellyroll"/>
</dbReference>